<reference evidence="7" key="2">
    <citation type="journal article" date="2014" name="ISME J.">
        <title>Microbial stratification in low pH oxic and suboxic macroscopic growths along an acid mine drainage.</title>
        <authorList>
            <person name="Mendez-Garcia C."/>
            <person name="Mesa V."/>
            <person name="Sprenger R.R."/>
            <person name="Richter M."/>
            <person name="Diez M.S."/>
            <person name="Solano J."/>
            <person name="Bargiela R."/>
            <person name="Golyshina O.V."/>
            <person name="Manteca A."/>
            <person name="Ramos J.L."/>
            <person name="Gallego J.R."/>
            <person name="Llorente I."/>
            <person name="Martins Dos Santos V.A."/>
            <person name="Jensen O.N."/>
            <person name="Pelaez A.I."/>
            <person name="Sanchez J."/>
            <person name="Ferrer M."/>
        </authorList>
    </citation>
    <scope>NUCLEOTIDE SEQUENCE</scope>
</reference>
<dbReference type="NCBIfam" id="NF003811">
    <property type="entry name" value="PRK05402.1"/>
    <property type="match status" value="1"/>
</dbReference>
<reference evidence="7" key="1">
    <citation type="submission" date="2013-08" db="EMBL/GenBank/DDBJ databases">
        <authorList>
            <person name="Mendez C."/>
            <person name="Richter M."/>
            <person name="Ferrer M."/>
            <person name="Sanchez J."/>
        </authorList>
    </citation>
    <scope>NUCLEOTIDE SEQUENCE</scope>
</reference>
<evidence type="ECO:0000256" key="4">
    <source>
        <dbReference type="ARBA" id="ARBA00022679"/>
    </source>
</evidence>
<protein>
    <recommendedName>
        <fullName evidence="3">1,4-alpha-glucan branching enzyme</fullName>
        <ecNumber evidence="3">2.4.1.18</ecNumber>
    </recommendedName>
</protein>
<dbReference type="EMBL" id="AUZY01006318">
    <property type="protein sequence ID" value="EQD54751.1"/>
    <property type="molecule type" value="Genomic_DNA"/>
</dbReference>
<dbReference type="FunFam" id="2.60.40.1180:FF:000002">
    <property type="entry name" value="1,4-alpha-glucan branching enzyme GlgB"/>
    <property type="match status" value="1"/>
</dbReference>
<comment type="pathway">
    <text evidence="5">Glycan biosynthesis.</text>
</comment>
<dbReference type="GO" id="GO:0005978">
    <property type="term" value="P:glycogen biosynthetic process"/>
    <property type="evidence" value="ECO:0007669"/>
    <property type="project" value="InterPro"/>
</dbReference>
<dbReference type="InterPro" id="IPR006047">
    <property type="entry name" value="GH13_cat_dom"/>
</dbReference>
<dbReference type="InterPro" id="IPR006407">
    <property type="entry name" value="GlgB"/>
</dbReference>
<organism evidence="7">
    <name type="scientific">mine drainage metagenome</name>
    <dbReference type="NCBI Taxonomy" id="410659"/>
    <lineage>
        <taxon>unclassified sequences</taxon>
        <taxon>metagenomes</taxon>
        <taxon>ecological metagenomes</taxon>
    </lineage>
</organism>
<dbReference type="AlphaFoldDB" id="T1A2G9"/>
<sequence length="543" mass="62312">YRIRSRVNGYTVDKADPFAFASELPPRTASQVADLSYSWGDGRWMAERGQANSLNAAVSIYEMHLGSWRRVPEEGHRSLSYRQLGPPLADYLEDMGFTHVEFLPVMEHPFYGSWGYQTTGYFAPTRRYGEPTDFMGLVDLLHQRGIGVILDWVPSHFPTDQHALGFFDGTHLYEHADPRQGVHPEWNSYIFNYGRREVPSFLLSSASFWLETYHADGLRVDAVASMLYLDYSRKAGEWIPNERGGRENLPAIAFLRRLNESAYADARPILMVAEESTAWPMVSRPPYLGGLGFGLKWDMGWMHDTLDYLARDPIFRKYHHHELTFRTLYAFHENFVLALSHDEVVYGKRSLLGRMPGDRWQRFANLRLLLGYQYSQPGKKLLFMGGEFGSEREWEHEGGLDWDLLKDDAHRGVQRYVRDLNRLYRTLPALHGLEFETRGFQWLVANDNLQSVYAYLRRGPGGELLLAVGNFTPEVRRDYRVGVPEKGFWSERLNGDALDYGGSGVGNLGGVETEDRAEHGFPQSLRLTLPPLAWVFLTPGRVR</sequence>
<dbReference type="InterPro" id="IPR006048">
    <property type="entry name" value="A-amylase/branching_C"/>
</dbReference>
<evidence type="ECO:0000256" key="3">
    <source>
        <dbReference type="ARBA" id="ARBA00012541"/>
    </source>
</evidence>
<name>T1A2G9_9ZZZZ</name>
<comment type="catalytic activity">
    <reaction evidence="1">
        <text>Transfers a segment of a (1-&gt;4)-alpha-D-glucan chain to a primary hydroxy group in a similar glucan chain.</text>
        <dbReference type="EC" id="2.4.1.18"/>
    </reaction>
</comment>
<dbReference type="GO" id="GO:0005829">
    <property type="term" value="C:cytosol"/>
    <property type="evidence" value="ECO:0007669"/>
    <property type="project" value="TreeGrafter"/>
</dbReference>
<dbReference type="GO" id="GO:0003844">
    <property type="term" value="F:1,4-alpha-glucan branching enzyme activity"/>
    <property type="evidence" value="ECO:0007669"/>
    <property type="project" value="UniProtKB-EC"/>
</dbReference>
<dbReference type="InterPro" id="IPR013780">
    <property type="entry name" value="Glyco_hydro_b"/>
</dbReference>
<dbReference type="Pfam" id="PF00128">
    <property type="entry name" value="Alpha-amylase"/>
    <property type="match status" value="1"/>
</dbReference>
<dbReference type="NCBIfam" id="TIGR01515">
    <property type="entry name" value="branching_enzym"/>
    <property type="match status" value="1"/>
</dbReference>
<evidence type="ECO:0000256" key="2">
    <source>
        <dbReference type="ARBA" id="ARBA00009000"/>
    </source>
</evidence>
<dbReference type="CDD" id="cd11322">
    <property type="entry name" value="AmyAc_Glg_BE"/>
    <property type="match status" value="1"/>
</dbReference>
<dbReference type="InterPro" id="IPR017853">
    <property type="entry name" value="GH"/>
</dbReference>
<dbReference type="Gene3D" id="2.60.40.1180">
    <property type="entry name" value="Golgi alpha-mannosidase II"/>
    <property type="match status" value="1"/>
</dbReference>
<evidence type="ECO:0000256" key="1">
    <source>
        <dbReference type="ARBA" id="ARBA00000826"/>
    </source>
</evidence>
<dbReference type="PANTHER" id="PTHR43651">
    <property type="entry name" value="1,4-ALPHA-GLUCAN-BRANCHING ENZYME"/>
    <property type="match status" value="1"/>
</dbReference>
<feature type="non-terminal residue" evidence="7">
    <location>
        <position position="1"/>
    </location>
</feature>
<dbReference type="SMART" id="SM00642">
    <property type="entry name" value="Aamy"/>
    <property type="match status" value="1"/>
</dbReference>
<dbReference type="Pfam" id="PF02806">
    <property type="entry name" value="Alpha-amylase_C"/>
    <property type="match status" value="1"/>
</dbReference>
<accession>T1A2G9</accession>
<comment type="caution">
    <text evidence="7">The sequence shown here is derived from an EMBL/GenBank/DDBJ whole genome shotgun (WGS) entry which is preliminary data.</text>
</comment>
<dbReference type="PANTHER" id="PTHR43651:SF3">
    <property type="entry name" value="1,4-ALPHA-GLUCAN-BRANCHING ENZYME"/>
    <property type="match status" value="1"/>
</dbReference>
<dbReference type="GO" id="GO:0043169">
    <property type="term" value="F:cation binding"/>
    <property type="evidence" value="ECO:0007669"/>
    <property type="project" value="InterPro"/>
</dbReference>
<evidence type="ECO:0000256" key="5">
    <source>
        <dbReference type="ARBA" id="ARBA00060592"/>
    </source>
</evidence>
<dbReference type="SUPFAM" id="SSF51011">
    <property type="entry name" value="Glycosyl hydrolase domain"/>
    <property type="match status" value="1"/>
</dbReference>
<gene>
    <name evidence="7" type="ORF">B1B_09528</name>
</gene>
<feature type="domain" description="Glycosyl hydrolase family 13 catalytic" evidence="6">
    <location>
        <begin position="31"/>
        <end position="431"/>
    </location>
</feature>
<dbReference type="Gene3D" id="3.20.20.80">
    <property type="entry name" value="Glycosidases"/>
    <property type="match status" value="1"/>
</dbReference>
<dbReference type="SUPFAM" id="SSF51445">
    <property type="entry name" value="(Trans)glycosidases"/>
    <property type="match status" value="1"/>
</dbReference>
<dbReference type="PIRSF" id="PIRSF000463">
    <property type="entry name" value="GlgB"/>
    <property type="match status" value="1"/>
</dbReference>
<dbReference type="FunFam" id="3.20.20.80:FF:000003">
    <property type="entry name" value="1,4-alpha-glucan branching enzyme GlgB"/>
    <property type="match status" value="1"/>
</dbReference>
<evidence type="ECO:0000259" key="6">
    <source>
        <dbReference type="SMART" id="SM00642"/>
    </source>
</evidence>
<dbReference type="NCBIfam" id="NF008967">
    <property type="entry name" value="PRK12313.1"/>
    <property type="match status" value="1"/>
</dbReference>
<evidence type="ECO:0000313" key="7">
    <source>
        <dbReference type="EMBL" id="EQD54751.1"/>
    </source>
</evidence>
<proteinExistence type="inferred from homology"/>
<comment type="similarity">
    <text evidence="2">Belongs to the glycosyl hydrolase 13 family. GlgB subfamily.</text>
</comment>
<dbReference type="EC" id="2.4.1.18" evidence="3"/>
<dbReference type="InterPro" id="IPR037439">
    <property type="entry name" value="Branching_enzy"/>
</dbReference>
<keyword evidence="4" id="KW-0808">Transferase</keyword>